<accession>X0TH03</accession>
<name>X0TH03_9ZZZZ</name>
<feature type="non-terminal residue" evidence="1">
    <location>
        <position position="1"/>
    </location>
</feature>
<organism evidence="1">
    <name type="scientific">marine sediment metagenome</name>
    <dbReference type="NCBI Taxonomy" id="412755"/>
    <lineage>
        <taxon>unclassified sequences</taxon>
        <taxon>metagenomes</taxon>
        <taxon>ecological metagenomes</taxon>
    </lineage>
</organism>
<dbReference type="EMBL" id="BARS01018262">
    <property type="protein sequence ID" value="GAF92489.1"/>
    <property type="molecule type" value="Genomic_DNA"/>
</dbReference>
<dbReference type="AlphaFoldDB" id="X0TH03"/>
<sequence length="70" mass="7913">RLDDIQLVTPVQFHGGECCFALVELSCPLFPGPSNRSGTVLSPISPAWLAQELSWGHEQRREHYVFCRTE</sequence>
<comment type="caution">
    <text evidence="1">The sequence shown here is derived from an EMBL/GenBank/DDBJ whole genome shotgun (WGS) entry which is preliminary data.</text>
</comment>
<protein>
    <submittedName>
        <fullName evidence="1">Uncharacterized protein</fullName>
    </submittedName>
</protein>
<evidence type="ECO:0000313" key="1">
    <source>
        <dbReference type="EMBL" id="GAF92489.1"/>
    </source>
</evidence>
<reference evidence="1" key="1">
    <citation type="journal article" date="2014" name="Front. Microbiol.">
        <title>High frequency of phylogenetically diverse reductive dehalogenase-homologous genes in deep subseafloor sedimentary metagenomes.</title>
        <authorList>
            <person name="Kawai M."/>
            <person name="Futagami T."/>
            <person name="Toyoda A."/>
            <person name="Takaki Y."/>
            <person name="Nishi S."/>
            <person name="Hori S."/>
            <person name="Arai W."/>
            <person name="Tsubouchi T."/>
            <person name="Morono Y."/>
            <person name="Uchiyama I."/>
            <person name="Ito T."/>
            <person name="Fujiyama A."/>
            <person name="Inagaki F."/>
            <person name="Takami H."/>
        </authorList>
    </citation>
    <scope>NUCLEOTIDE SEQUENCE</scope>
    <source>
        <strain evidence="1">Expedition CK06-06</strain>
    </source>
</reference>
<proteinExistence type="predicted"/>
<gene>
    <name evidence="1" type="ORF">S01H1_29732</name>
</gene>